<dbReference type="OrthoDB" id="6192933at2"/>
<dbReference type="PANTHER" id="PTHR35936:SF19">
    <property type="entry name" value="AMINO-ACID-BINDING PROTEIN YXEM-RELATED"/>
    <property type="match status" value="1"/>
</dbReference>
<accession>A0A399F4L6</accession>
<proteinExistence type="predicted"/>
<feature type="signal peptide" evidence="2">
    <location>
        <begin position="1"/>
        <end position="24"/>
    </location>
</feature>
<keyword evidence="1 2" id="KW-0732">Signal</keyword>
<evidence type="ECO:0000313" key="5">
    <source>
        <dbReference type="Proteomes" id="UP000265715"/>
    </source>
</evidence>
<dbReference type="RefSeq" id="WP_119313866.1">
    <property type="nucleotide sequence ID" value="NZ_QXDL01000015.1"/>
</dbReference>
<feature type="chain" id="PRO_5017365224" evidence="2">
    <location>
        <begin position="25"/>
        <end position="285"/>
    </location>
</feature>
<comment type="caution">
    <text evidence="4">The sequence shown here is derived from an EMBL/GenBank/DDBJ whole genome shotgun (WGS) entry which is preliminary data.</text>
</comment>
<evidence type="ECO:0000256" key="2">
    <source>
        <dbReference type="SAM" id="SignalP"/>
    </source>
</evidence>
<dbReference type="SUPFAM" id="SSF53850">
    <property type="entry name" value="Periplasmic binding protein-like II"/>
    <property type="match status" value="1"/>
</dbReference>
<dbReference type="CDD" id="cd13530">
    <property type="entry name" value="PBP2_peptides_like"/>
    <property type="match status" value="1"/>
</dbReference>
<keyword evidence="5" id="KW-1185">Reference proteome</keyword>
<protein>
    <submittedName>
        <fullName evidence="4">Glutamine-binding periplasmic protein</fullName>
    </submittedName>
</protein>
<name>A0A399F4L6_9DEIN</name>
<reference evidence="4 5" key="1">
    <citation type="submission" date="2018-08" db="EMBL/GenBank/DDBJ databases">
        <title>Meiothermus terrae DSM 26712 genome sequencing project.</title>
        <authorList>
            <person name="Da Costa M.S."/>
            <person name="Albuquerque L."/>
            <person name="Raposo P."/>
            <person name="Froufe H.J.C."/>
            <person name="Barroso C.S."/>
            <person name="Egas C."/>
        </authorList>
    </citation>
    <scope>NUCLEOTIDE SEQUENCE [LARGE SCALE GENOMIC DNA]</scope>
    <source>
        <strain evidence="4 5">DSM 26712</strain>
    </source>
</reference>
<dbReference type="PANTHER" id="PTHR35936">
    <property type="entry name" value="MEMBRANE-BOUND LYTIC MUREIN TRANSGLYCOSYLASE F"/>
    <property type="match status" value="1"/>
</dbReference>
<evidence type="ECO:0000313" key="4">
    <source>
        <dbReference type="EMBL" id="RIH90209.1"/>
    </source>
</evidence>
<dbReference type="Proteomes" id="UP000265715">
    <property type="component" value="Unassembled WGS sequence"/>
</dbReference>
<dbReference type="AlphaFoldDB" id="A0A399F4L6"/>
<organism evidence="4 5">
    <name type="scientific">Calidithermus terrae</name>
    <dbReference type="NCBI Taxonomy" id="1408545"/>
    <lineage>
        <taxon>Bacteria</taxon>
        <taxon>Thermotogati</taxon>
        <taxon>Deinococcota</taxon>
        <taxon>Deinococci</taxon>
        <taxon>Thermales</taxon>
        <taxon>Thermaceae</taxon>
        <taxon>Calidithermus</taxon>
    </lineage>
</organism>
<dbReference type="Gene3D" id="3.40.190.10">
    <property type="entry name" value="Periplasmic binding protein-like II"/>
    <property type="match status" value="2"/>
</dbReference>
<gene>
    <name evidence="4" type="primary">glnH</name>
    <name evidence="4" type="ORF">Mterra_00647</name>
</gene>
<dbReference type="InterPro" id="IPR001638">
    <property type="entry name" value="Solute-binding_3/MltF_N"/>
</dbReference>
<feature type="domain" description="Solute-binding protein family 3/N-terminal" evidence="3">
    <location>
        <begin position="72"/>
        <end position="272"/>
    </location>
</feature>
<dbReference type="EMBL" id="QXDL01000015">
    <property type="protein sequence ID" value="RIH90209.1"/>
    <property type="molecule type" value="Genomic_DNA"/>
</dbReference>
<dbReference type="Pfam" id="PF00497">
    <property type="entry name" value="SBP_bac_3"/>
    <property type="match status" value="1"/>
</dbReference>
<evidence type="ECO:0000256" key="1">
    <source>
        <dbReference type="ARBA" id="ARBA00022729"/>
    </source>
</evidence>
<dbReference type="SMART" id="SM00062">
    <property type="entry name" value="PBPb"/>
    <property type="match status" value="1"/>
</dbReference>
<sequence>MAKRWYALVGLVAVGAVTLFGVQAQTNTAKIGDCELYGKRGEFKLNPVTPGVLTVQTNLPAPGWWNGDTPETIKSGYEYCLAANIAHRAGLNQVKIVNVSFDALVAGQTKAFDLALSQVTITAERKKVVDFSPAYFSSDQGLLVRKGTKVDASNIKTLRIGVQQGTTAVDFVKNVLKVPANNVRVFPDTPNMFTALQARQVDVVMLDTAIVLVQARQSNGALEVVGQYKTGEEYGAIYPKGSANKAVLDQIFKAMAADGTFKKLSQAYLSKEFGGDPTAIPYLKP</sequence>
<evidence type="ECO:0000259" key="3">
    <source>
        <dbReference type="SMART" id="SM00062"/>
    </source>
</evidence>